<accession>A0ABU8J7Z9</accession>
<dbReference type="SUPFAM" id="SSF53901">
    <property type="entry name" value="Thiolase-like"/>
    <property type="match status" value="1"/>
</dbReference>
<evidence type="ECO:0000313" key="3">
    <source>
        <dbReference type="Proteomes" id="UP001381174"/>
    </source>
</evidence>
<keyword evidence="3" id="KW-1185">Reference proteome</keyword>
<proteinExistence type="predicted"/>
<feature type="domain" description="Beta-ketoacyl synthase-like N-terminal" evidence="1">
    <location>
        <begin position="38"/>
        <end position="194"/>
    </location>
</feature>
<dbReference type="InterPro" id="IPR016039">
    <property type="entry name" value="Thiolase-like"/>
</dbReference>
<dbReference type="EMBL" id="JBBBNY010000001">
    <property type="protein sequence ID" value="MEI7035393.1"/>
    <property type="molecule type" value="Genomic_DNA"/>
</dbReference>
<name>A0ABU8J7Z9_9GAMM</name>
<dbReference type="InterPro" id="IPR014030">
    <property type="entry name" value="Ketoacyl_synth_N"/>
</dbReference>
<dbReference type="Pfam" id="PF13723">
    <property type="entry name" value="Ketoacyl-synt_2"/>
    <property type="match status" value="1"/>
</dbReference>
<evidence type="ECO:0000313" key="2">
    <source>
        <dbReference type="EMBL" id="MEI7035393.1"/>
    </source>
</evidence>
<dbReference type="RefSeq" id="WP_336806005.1">
    <property type="nucleotide sequence ID" value="NZ_JBBBNY010000001.1"/>
</dbReference>
<dbReference type="Gene3D" id="3.40.47.10">
    <property type="match status" value="1"/>
</dbReference>
<protein>
    <submittedName>
        <fullName evidence="2">Beta-ketoacyl synthase chain length factor</fullName>
    </submittedName>
</protein>
<evidence type="ECO:0000259" key="1">
    <source>
        <dbReference type="Pfam" id="PF13723"/>
    </source>
</evidence>
<organism evidence="2 3">
    <name type="scientific">Fulvimonas yonginensis</name>
    <dbReference type="NCBI Taxonomy" id="1495200"/>
    <lineage>
        <taxon>Bacteria</taxon>
        <taxon>Pseudomonadati</taxon>
        <taxon>Pseudomonadota</taxon>
        <taxon>Gammaproteobacteria</taxon>
        <taxon>Lysobacterales</taxon>
        <taxon>Rhodanobacteraceae</taxon>
        <taxon>Fulvimonas</taxon>
    </lineage>
</organism>
<comment type="caution">
    <text evidence="2">The sequence shown here is derived from an EMBL/GenBank/DDBJ whole genome shotgun (WGS) entry which is preliminary data.</text>
</comment>
<reference evidence="2 3" key="1">
    <citation type="journal article" date="2014" name="Int. J. Syst. Evol. Microbiol.">
        <title>Fulvimonas yonginensis sp. nov., isolated from greenhouse soil, and emended description of the genus Fulvimonas.</title>
        <authorList>
            <person name="Ahn J.H."/>
            <person name="Kim S.J."/>
            <person name="Weon H.Y."/>
            <person name="Hong S.B."/>
            <person name="Seok S.J."/>
            <person name="Kwon S.W."/>
        </authorList>
    </citation>
    <scope>NUCLEOTIDE SEQUENCE [LARGE SCALE GENOMIC DNA]</scope>
    <source>
        <strain evidence="2 3">KACC 16952</strain>
    </source>
</reference>
<dbReference type="Proteomes" id="UP001381174">
    <property type="component" value="Unassembled WGS sequence"/>
</dbReference>
<gene>
    <name evidence="2" type="ORF">WAT24_01330</name>
</gene>
<sequence>MSGVSVHVAGVGVWSPALADFAALRAALRGEATTPPAGRPPAAVLPAGERRRAPESVLLAAEVAGQAVAMSGFDAATLACVFASSHGDQAITDYMCATLATVPAELSPTRFHNSVHNAPAGYWTIATGCHAPSNAVCAQRASFGAGLLEAAALAVADGRAVLLVCADIAGSGPLAEVTGCTAPFASALVLTPEAAGSTLGRLDLHLCPGSIAGASAAAAVPPAWLEASPSAAALPLLALLAQGTGRCRLMAAASLGMDVHWEERA</sequence>